<dbReference type="eggNOG" id="COG0607">
    <property type="taxonomic scope" value="Bacteria"/>
</dbReference>
<protein>
    <submittedName>
        <fullName evidence="2">Rhodanese-like domain protein</fullName>
    </submittedName>
</protein>
<dbReference type="InterPro" id="IPR036873">
    <property type="entry name" value="Rhodanese-like_dom_sf"/>
</dbReference>
<proteinExistence type="predicted"/>
<organism evidence="2 3">
    <name type="scientific">Cystobacter fuscus (strain ATCC 25194 / DSM 2262 / NBRC 100088 / M29)</name>
    <dbReference type="NCBI Taxonomy" id="1242864"/>
    <lineage>
        <taxon>Bacteria</taxon>
        <taxon>Pseudomonadati</taxon>
        <taxon>Myxococcota</taxon>
        <taxon>Myxococcia</taxon>
        <taxon>Myxococcales</taxon>
        <taxon>Cystobacterineae</taxon>
        <taxon>Archangiaceae</taxon>
        <taxon>Cystobacter</taxon>
    </lineage>
</organism>
<dbReference type="PROSITE" id="PS50206">
    <property type="entry name" value="RHODANESE_3"/>
    <property type="match status" value="1"/>
</dbReference>
<comment type="caution">
    <text evidence="2">The sequence shown here is derived from an EMBL/GenBank/DDBJ whole genome shotgun (WGS) entry which is preliminary data.</text>
</comment>
<dbReference type="PANTHER" id="PTHR43031:SF1">
    <property type="entry name" value="PYRIDINE NUCLEOTIDE-DISULPHIDE OXIDOREDUCTASE"/>
    <property type="match status" value="1"/>
</dbReference>
<dbReference type="SMART" id="SM00450">
    <property type="entry name" value="RHOD"/>
    <property type="match status" value="1"/>
</dbReference>
<dbReference type="CDD" id="cd00158">
    <property type="entry name" value="RHOD"/>
    <property type="match status" value="1"/>
</dbReference>
<dbReference type="EMBL" id="ANAH02000020">
    <property type="protein sequence ID" value="EPX59086.1"/>
    <property type="molecule type" value="Genomic_DNA"/>
</dbReference>
<reference evidence="2" key="1">
    <citation type="submission" date="2013-05" db="EMBL/GenBank/DDBJ databases">
        <title>Genome assembly of Cystobacter fuscus DSM 2262.</title>
        <authorList>
            <person name="Sharma G."/>
            <person name="Khatri I."/>
            <person name="Kaur C."/>
            <person name="Mayilraj S."/>
            <person name="Subramanian S."/>
        </authorList>
    </citation>
    <scope>NUCLEOTIDE SEQUENCE [LARGE SCALE GENOMIC DNA]</scope>
    <source>
        <strain evidence="2">DSM 2262</strain>
    </source>
</reference>
<dbReference type="SUPFAM" id="SSF52821">
    <property type="entry name" value="Rhodanese/Cell cycle control phosphatase"/>
    <property type="match status" value="1"/>
</dbReference>
<sequence>MTSPLFLDLLPEHLDTLGPEVRRIDVREPDEFEGPLGHLSRAELVPLGTLEAACATWSRATPLLLICRSGRRSVTAAEILARRGFGRLYNLKGGMLAVREGASAPRGSGVPPT</sequence>
<dbReference type="OrthoDB" id="285281at2"/>
<gene>
    <name evidence="2" type="ORF">D187_003463</name>
</gene>
<dbReference type="PANTHER" id="PTHR43031">
    <property type="entry name" value="FAD-DEPENDENT OXIDOREDUCTASE"/>
    <property type="match status" value="1"/>
</dbReference>
<feature type="domain" description="Rhodanese" evidence="1">
    <location>
        <begin position="17"/>
        <end position="103"/>
    </location>
</feature>
<dbReference type="Gene3D" id="3.40.250.10">
    <property type="entry name" value="Rhodanese-like domain"/>
    <property type="match status" value="1"/>
</dbReference>
<evidence type="ECO:0000259" key="1">
    <source>
        <dbReference type="PROSITE" id="PS50206"/>
    </source>
</evidence>
<keyword evidence="3" id="KW-1185">Reference proteome</keyword>
<dbReference type="InterPro" id="IPR001763">
    <property type="entry name" value="Rhodanese-like_dom"/>
</dbReference>
<evidence type="ECO:0000313" key="2">
    <source>
        <dbReference type="EMBL" id="EPX59086.1"/>
    </source>
</evidence>
<evidence type="ECO:0000313" key="3">
    <source>
        <dbReference type="Proteomes" id="UP000011682"/>
    </source>
</evidence>
<name>S9P7G9_CYSF2</name>
<dbReference type="RefSeq" id="WP_002624816.1">
    <property type="nucleotide sequence ID" value="NZ_ANAH02000020.1"/>
</dbReference>
<dbReference type="Proteomes" id="UP000011682">
    <property type="component" value="Unassembled WGS sequence"/>
</dbReference>
<dbReference type="AlphaFoldDB" id="S9P7G9"/>
<dbReference type="Pfam" id="PF00581">
    <property type="entry name" value="Rhodanese"/>
    <property type="match status" value="1"/>
</dbReference>
<accession>S9P7G9</accession>
<dbReference type="InterPro" id="IPR050229">
    <property type="entry name" value="GlpE_sulfurtransferase"/>
</dbReference>